<evidence type="ECO:0000313" key="4">
    <source>
        <dbReference type="EMBL" id="GCO17166.1"/>
    </source>
</evidence>
<evidence type="ECO:0000256" key="1">
    <source>
        <dbReference type="ARBA" id="ARBA00023015"/>
    </source>
</evidence>
<dbReference type="InterPro" id="IPR020449">
    <property type="entry name" value="Tscrpt_reg_AraC-type_HTH"/>
</dbReference>
<dbReference type="Pfam" id="PF12833">
    <property type="entry name" value="HTH_18"/>
    <property type="match status" value="1"/>
</dbReference>
<dbReference type="EMBL" id="BFIH01000025">
    <property type="protein sequence ID" value="GCO17166.1"/>
    <property type="molecule type" value="Genomic_DNA"/>
</dbReference>
<dbReference type="InterPro" id="IPR018060">
    <property type="entry name" value="HTH_AraC"/>
</dbReference>
<dbReference type="RefSeq" id="WP_001088750.1">
    <property type="nucleotide sequence ID" value="NZ_BFHO01000066.1"/>
</dbReference>
<dbReference type="SUPFAM" id="SSF46689">
    <property type="entry name" value="Homeodomain-like"/>
    <property type="match status" value="1"/>
</dbReference>
<comment type="caution">
    <text evidence="4">The sequence shown here is derived from an EMBL/GenBank/DDBJ whole genome shotgun (WGS) entry which is preliminary data.</text>
</comment>
<dbReference type="SMART" id="SM00342">
    <property type="entry name" value="HTH_ARAC"/>
    <property type="match status" value="1"/>
</dbReference>
<protein>
    <submittedName>
        <fullName evidence="4">Transcriptional activator of the bfp operon PerA</fullName>
    </submittedName>
</protein>
<reference evidence="4 5" key="1">
    <citation type="submission" date="2018-04" db="EMBL/GenBank/DDBJ databases">
        <title>Large scale genomics of bovine and human commensal E. coli to reveal the emerging process of EHEC.</title>
        <authorList>
            <person name="Arimizu Y."/>
            <person name="Ogura Y."/>
        </authorList>
    </citation>
    <scope>NUCLEOTIDE SEQUENCE [LARGE SCALE GENOMIC DNA]</scope>
    <source>
        <strain evidence="4 5">ECSC038</strain>
    </source>
</reference>
<proteinExistence type="predicted"/>
<dbReference type="Gene3D" id="1.10.10.60">
    <property type="entry name" value="Homeodomain-like"/>
    <property type="match status" value="1"/>
</dbReference>
<organism evidence="4 5">
    <name type="scientific">Escherichia coli</name>
    <dbReference type="NCBI Taxonomy" id="562"/>
    <lineage>
        <taxon>Bacteria</taxon>
        <taxon>Pseudomonadati</taxon>
        <taxon>Pseudomonadota</taxon>
        <taxon>Gammaproteobacteria</taxon>
        <taxon>Enterobacterales</taxon>
        <taxon>Enterobacteriaceae</taxon>
        <taxon>Escherichia</taxon>
    </lineage>
</organism>
<dbReference type="PANTHER" id="PTHR43280">
    <property type="entry name" value="ARAC-FAMILY TRANSCRIPTIONAL REGULATOR"/>
    <property type="match status" value="1"/>
</dbReference>
<dbReference type="PANTHER" id="PTHR43280:SF33">
    <property type="entry name" value="HTH-TYPE TRANSCRIPTIONAL REGULATOR APPY-RELATED"/>
    <property type="match status" value="1"/>
</dbReference>
<sequence>MNSRVTCTKLDISVNRNLDKNHTLTLKKIRFYNSAMIFIRNAQLVIKAKDGDVINIPPFSLCYIEKNLVVDATLKVLGSGIPYDIYTIDSYLLNSVCKVMEPLLLGHQLVSQIRKKIFFYILEETDKEIFKRLINNNLPKHRQVYKIAYLLSRIHEIEPLVYSLSVSTDITFTEKIKKIIESDLSRNWKLMDLRDILHMSEVSIRKKLEKENNNFNALVLDIRMHHAAKMITSTEKHINSIAYDVGYTSTSYFIRNFKSYFGITPKQFSLKVKRNN</sequence>
<name>A0A229A650_ECOLX</name>
<dbReference type="PROSITE" id="PS00041">
    <property type="entry name" value="HTH_ARAC_FAMILY_1"/>
    <property type="match status" value="1"/>
</dbReference>
<keyword evidence="3" id="KW-0804">Transcription</keyword>
<evidence type="ECO:0000256" key="2">
    <source>
        <dbReference type="ARBA" id="ARBA00023125"/>
    </source>
</evidence>
<keyword evidence="2" id="KW-0238">DNA-binding</keyword>
<dbReference type="GO" id="GO:0003700">
    <property type="term" value="F:DNA-binding transcription factor activity"/>
    <property type="evidence" value="ECO:0007669"/>
    <property type="project" value="InterPro"/>
</dbReference>
<accession>A0A229A650</accession>
<keyword evidence="1" id="KW-0805">Transcription regulation</keyword>
<dbReference type="InterPro" id="IPR009057">
    <property type="entry name" value="Homeodomain-like_sf"/>
</dbReference>
<dbReference type="PROSITE" id="PS01124">
    <property type="entry name" value="HTH_ARAC_FAMILY_2"/>
    <property type="match status" value="1"/>
</dbReference>
<dbReference type="GO" id="GO:0043565">
    <property type="term" value="F:sequence-specific DNA binding"/>
    <property type="evidence" value="ECO:0007669"/>
    <property type="project" value="InterPro"/>
</dbReference>
<evidence type="ECO:0000313" key="5">
    <source>
        <dbReference type="Proteomes" id="UP000300926"/>
    </source>
</evidence>
<evidence type="ECO:0000256" key="3">
    <source>
        <dbReference type="ARBA" id="ARBA00023163"/>
    </source>
</evidence>
<dbReference type="InterPro" id="IPR018062">
    <property type="entry name" value="HTH_AraC-typ_CS"/>
</dbReference>
<dbReference type="AlphaFoldDB" id="A0A229A650"/>
<gene>
    <name evidence="4" type="primary">perA</name>
    <name evidence="4" type="ORF">ExPECSC038_00926</name>
</gene>
<dbReference type="PRINTS" id="PR00032">
    <property type="entry name" value="HTHARAC"/>
</dbReference>
<dbReference type="Proteomes" id="UP000300926">
    <property type="component" value="Unassembled WGS sequence"/>
</dbReference>